<dbReference type="Gene3D" id="2.60.40.1760">
    <property type="entry name" value="glycosyl hydrolase (family 31)"/>
    <property type="match status" value="1"/>
</dbReference>
<dbReference type="OrthoDB" id="5839090at2759"/>
<protein>
    <recommendedName>
        <fullName evidence="3">alpha-glucosidase</fullName>
        <ecNumber evidence="3">3.2.1.20</ecNumber>
    </recommendedName>
</protein>
<dbReference type="CDD" id="cd06602">
    <property type="entry name" value="GH31_MGAM_SI_GAA"/>
    <property type="match status" value="1"/>
</dbReference>
<dbReference type="InterPro" id="IPR011013">
    <property type="entry name" value="Gal_mutarotase_sf_dom"/>
</dbReference>
<accession>A0A9P4QQP2</accession>
<evidence type="ECO:0000259" key="11">
    <source>
        <dbReference type="Pfam" id="PF21365"/>
    </source>
</evidence>
<dbReference type="Proteomes" id="UP000799444">
    <property type="component" value="Unassembled WGS sequence"/>
</dbReference>
<dbReference type="InterPro" id="IPR025887">
    <property type="entry name" value="Glyco_hydro_31_N_dom"/>
</dbReference>
<dbReference type="AlphaFoldDB" id="A0A9P4QQP2"/>
<reference evidence="12" key="1">
    <citation type="journal article" date="2020" name="Stud. Mycol.">
        <title>101 Dothideomycetes genomes: a test case for predicting lifestyles and emergence of pathogens.</title>
        <authorList>
            <person name="Haridas S."/>
            <person name="Albert R."/>
            <person name="Binder M."/>
            <person name="Bloem J."/>
            <person name="Labutti K."/>
            <person name="Salamov A."/>
            <person name="Andreopoulos B."/>
            <person name="Baker S."/>
            <person name="Barry K."/>
            <person name="Bills G."/>
            <person name="Bluhm B."/>
            <person name="Cannon C."/>
            <person name="Castanera R."/>
            <person name="Culley D."/>
            <person name="Daum C."/>
            <person name="Ezra D."/>
            <person name="Gonzalez J."/>
            <person name="Henrissat B."/>
            <person name="Kuo A."/>
            <person name="Liang C."/>
            <person name="Lipzen A."/>
            <person name="Lutzoni F."/>
            <person name="Magnuson J."/>
            <person name="Mondo S."/>
            <person name="Nolan M."/>
            <person name="Ohm R."/>
            <person name="Pangilinan J."/>
            <person name="Park H.-J."/>
            <person name="Ramirez L."/>
            <person name="Alfaro M."/>
            <person name="Sun H."/>
            <person name="Tritt A."/>
            <person name="Yoshinaga Y."/>
            <person name="Zwiers L.-H."/>
            <person name="Turgeon B."/>
            <person name="Goodwin S."/>
            <person name="Spatafora J."/>
            <person name="Crous P."/>
            <person name="Grigoriev I."/>
        </authorList>
    </citation>
    <scope>NUCLEOTIDE SEQUENCE</scope>
    <source>
        <strain evidence="12">CBS 125425</strain>
    </source>
</reference>
<dbReference type="EMBL" id="ML996252">
    <property type="protein sequence ID" value="KAF2729216.1"/>
    <property type="molecule type" value="Genomic_DNA"/>
</dbReference>
<dbReference type="GO" id="GO:0005975">
    <property type="term" value="P:carbohydrate metabolic process"/>
    <property type="evidence" value="ECO:0007669"/>
    <property type="project" value="InterPro"/>
</dbReference>
<dbReference type="InterPro" id="IPR013780">
    <property type="entry name" value="Glyco_hydro_b"/>
</dbReference>
<evidence type="ECO:0000256" key="6">
    <source>
        <dbReference type="RuleBase" id="RU361185"/>
    </source>
</evidence>
<feature type="domain" description="Glycoside hydrolase family 31 N-terminal" evidence="10">
    <location>
        <begin position="111"/>
        <end position="240"/>
    </location>
</feature>
<dbReference type="SUPFAM" id="SSF51011">
    <property type="entry name" value="Glycosyl hydrolase domain"/>
    <property type="match status" value="1"/>
</dbReference>
<keyword evidence="8" id="KW-0732">Signal</keyword>
<feature type="compositionally biased region" description="Polar residues" evidence="7">
    <location>
        <begin position="490"/>
        <end position="513"/>
    </location>
</feature>
<dbReference type="PANTHER" id="PTHR22762:SF95">
    <property type="entry name" value="ALPHA_BETA-GLUCOSIDASE AGDC-RELATED"/>
    <property type="match status" value="1"/>
</dbReference>
<dbReference type="EC" id="3.2.1.20" evidence="3"/>
<keyword evidence="4 6" id="KW-0378">Hydrolase</keyword>
<dbReference type="PROSITE" id="PS00129">
    <property type="entry name" value="GLYCOSYL_HYDROL_F31_1"/>
    <property type="match status" value="1"/>
</dbReference>
<evidence type="ECO:0000256" key="2">
    <source>
        <dbReference type="ARBA" id="ARBA00007806"/>
    </source>
</evidence>
<comment type="similarity">
    <text evidence="2 6">Belongs to the glycosyl hydrolase 31 family.</text>
</comment>
<dbReference type="Pfam" id="PF01055">
    <property type="entry name" value="Glyco_hydro_31_2nd"/>
    <property type="match status" value="1"/>
</dbReference>
<organism evidence="12 13">
    <name type="scientific">Polyplosphaeria fusca</name>
    <dbReference type="NCBI Taxonomy" id="682080"/>
    <lineage>
        <taxon>Eukaryota</taxon>
        <taxon>Fungi</taxon>
        <taxon>Dikarya</taxon>
        <taxon>Ascomycota</taxon>
        <taxon>Pezizomycotina</taxon>
        <taxon>Dothideomycetes</taxon>
        <taxon>Pleosporomycetidae</taxon>
        <taxon>Pleosporales</taxon>
        <taxon>Tetraplosphaeriaceae</taxon>
        <taxon>Polyplosphaeria</taxon>
    </lineage>
</organism>
<dbReference type="Pfam" id="PF13802">
    <property type="entry name" value="Gal_mutarotas_2"/>
    <property type="match status" value="1"/>
</dbReference>
<dbReference type="InterPro" id="IPR048395">
    <property type="entry name" value="Glyco_hydro_31_C"/>
</dbReference>
<comment type="catalytic activity">
    <reaction evidence="1">
        <text>Hydrolysis of terminal, non-reducing (1-&gt;4)-linked alpha-D-glucose residues with release of alpha-D-glucose.</text>
        <dbReference type="EC" id="3.2.1.20"/>
    </reaction>
</comment>
<evidence type="ECO:0000259" key="9">
    <source>
        <dbReference type="Pfam" id="PF01055"/>
    </source>
</evidence>
<dbReference type="Gene3D" id="2.60.40.1180">
    <property type="entry name" value="Golgi alpha-mannosidase II"/>
    <property type="match status" value="2"/>
</dbReference>
<evidence type="ECO:0000256" key="3">
    <source>
        <dbReference type="ARBA" id="ARBA00012741"/>
    </source>
</evidence>
<dbReference type="CDD" id="cd14752">
    <property type="entry name" value="GH31_N"/>
    <property type="match status" value="1"/>
</dbReference>
<dbReference type="Pfam" id="PF21365">
    <property type="entry name" value="Glyco_hydro_31_3rd"/>
    <property type="match status" value="1"/>
</dbReference>
<gene>
    <name evidence="12" type="ORF">EJ04DRAFT_537964</name>
</gene>
<evidence type="ECO:0000256" key="1">
    <source>
        <dbReference type="ARBA" id="ARBA00001657"/>
    </source>
</evidence>
<feature type="signal peptide" evidence="8">
    <location>
        <begin position="1"/>
        <end position="18"/>
    </location>
</feature>
<proteinExistence type="inferred from homology"/>
<feature type="region of interest" description="Disordered" evidence="7">
    <location>
        <begin position="456"/>
        <end position="519"/>
    </location>
</feature>
<evidence type="ECO:0000259" key="10">
    <source>
        <dbReference type="Pfam" id="PF13802"/>
    </source>
</evidence>
<keyword evidence="5 6" id="KW-0326">Glycosidase</keyword>
<evidence type="ECO:0000256" key="7">
    <source>
        <dbReference type="SAM" id="MobiDB-lite"/>
    </source>
</evidence>
<evidence type="ECO:0000256" key="8">
    <source>
        <dbReference type="SAM" id="SignalP"/>
    </source>
</evidence>
<dbReference type="InterPro" id="IPR000322">
    <property type="entry name" value="Glyco_hydro_31_TIM"/>
</dbReference>
<feature type="chain" id="PRO_5040430960" description="alpha-glucosidase" evidence="8">
    <location>
        <begin position="19"/>
        <end position="909"/>
    </location>
</feature>
<dbReference type="SUPFAM" id="SSF51445">
    <property type="entry name" value="(Trans)glycosidases"/>
    <property type="match status" value="1"/>
</dbReference>
<evidence type="ECO:0000313" key="12">
    <source>
        <dbReference type="EMBL" id="KAF2729216.1"/>
    </source>
</evidence>
<name>A0A9P4QQP2_9PLEO</name>
<evidence type="ECO:0000313" key="13">
    <source>
        <dbReference type="Proteomes" id="UP000799444"/>
    </source>
</evidence>
<evidence type="ECO:0000256" key="4">
    <source>
        <dbReference type="ARBA" id="ARBA00022801"/>
    </source>
</evidence>
<comment type="caution">
    <text evidence="12">The sequence shown here is derived from an EMBL/GenBank/DDBJ whole genome shotgun (WGS) entry which is preliminary data.</text>
</comment>
<dbReference type="InterPro" id="IPR030458">
    <property type="entry name" value="Glyco_hydro_31_AS"/>
</dbReference>
<dbReference type="GO" id="GO:0030246">
    <property type="term" value="F:carbohydrate binding"/>
    <property type="evidence" value="ECO:0007669"/>
    <property type="project" value="InterPro"/>
</dbReference>
<keyword evidence="13" id="KW-1185">Reference proteome</keyword>
<dbReference type="SUPFAM" id="SSF74650">
    <property type="entry name" value="Galactose mutarotase-like"/>
    <property type="match status" value="1"/>
</dbReference>
<dbReference type="InterPro" id="IPR017853">
    <property type="entry name" value="GH"/>
</dbReference>
<feature type="domain" description="Glycosyl hydrolase family 31 C-terminal" evidence="11">
    <location>
        <begin position="708"/>
        <end position="796"/>
    </location>
</feature>
<sequence>MFVGHVGVLVALCRLAQGLPSPRWEVPPDPHVAKIFASPQAIANCPGYAASNVVTTDNSITADLTLAGTACNAYSDDIHDLKLLVEYQTDDRLHVHVYDAGLNVFQVQEEILPRPKNEGAKSSSAQLEFDFVEKPFSFSVKRKENGEVLFDTTGTQIVFETQYVRLRTKLPLDPNVYGLGEHSDPFRLPTFNYTRTMWNSESPFIPTNDNLYGSHPVYFEHRGDKGTHGVFLLSSSGMQININRSDTDGQWLEYNTIGGTLDLYFLAGKKAADVSRQYADVVGYSPMYPYWAFGFQQCKYGYWDVNMVAEVVANYSTADIPLEVMWTDIDHMNLRQDFTLDPERFPLAKMRELVTTLHQRDQRYVLILDPGIHRVGNYSTYVRGHEKEVFLKNEDGSDSWAVQWAGIVSWPDWFAPNTQSWWTDEFNRFFNADTGVDIDGVWVDMNEASNFCHTPKCDENELEGNPPPPTNSPRPNTGRPIPGFPGDFQPTPSSRNSIKARNSKPLSSRQFANGTKKGLQNRDWFNPKYNINNHRGNLSDFTIYTNYTNYDGTRQYDTHNFYGHMMAHTTHSSMLSRRPTKRPLVVTRSTFAGTGRKVTHWFGDNASIWDHYRASIRQMLSFVSMHQMPLVGSDVCGFNQDTDEYLCARWAMLGAFQPFYRNHAEISAIFQEFYRWDLTAAAARKAIAARYQLMDYAYTALYRQTTTGAPMINPLFFLYPGDPATFAIQHQWFYGDALLVSPVTTDYSDTVTFYLPDATFYDFWTHARIEGQAQNVTRTNVSYTDIPLHIRGGAILPMRVESANTTTALRKKDFSILVAPGRDGMAQGSLYLDDGESIEQGGVSDVQFSFDGTKFEAKGEFGYEGKNGESVTVSEIVFLGLKSGSYNGTAGQVVKKGAWKLTGGFTVEV</sequence>
<evidence type="ECO:0000256" key="5">
    <source>
        <dbReference type="ARBA" id="ARBA00023295"/>
    </source>
</evidence>
<dbReference type="Gene3D" id="3.20.20.80">
    <property type="entry name" value="Glycosidases"/>
    <property type="match status" value="2"/>
</dbReference>
<feature type="domain" description="Glycoside hydrolase family 31 TIM barrel" evidence="9">
    <location>
        <begin position="286"/>
        <end position="700"/>
    </location>
</feature>
<dbReference type="PANTHER" id="PTHR22762">
    <property type="entry name" value="ALPHA-GLUCOSIDASE"/>
    <property type="match status" value="1"/>
</dbReference>
<dbReference type="GO" id="GO:0004558">
    <property type="term" value="F:alpha-1,4-glucosidase activity"/>
    <property type="evidence" value="ECO:0007669"/>
    <property type="project" value="UniProtKB-EC"/>
</dbReference>